<dbReference type="CDD" id="cd21437">
    <property type="entry name" value="zf-HIT_ZNHIT1_like"/>
    <property type="match status" value="1"/>
</dbReference>
<evidence type="ECO:0000256" key="4">
    <source>
        <dbReference type="PROSITE-ProRule" id="PRU00453"/>
    </source>
</evidence>
<proteinExistence type="predicted"/>
<dbReference type="PROSITE" id="PS51083">
    <property type="entry name" value="ZF_HIT"/>
    <property type="match status" value="1"/>
</dbReference>
<dbReference type="GO" id="GO:0008270">
    <property type="term" value="F:zinc ion binding"/>
    <property type="evidence" value="ECO:0007669"/>
    <property type="project" value="UniProtKB-UniRule"/>
</dbReference>
<dbReference type="AlphaFoldDB" id="A0A183IQ88"/>
<sequence length="174" mass="19883">LALNGFPSATFNAPNHESLKLSCTAALEEKPLDPSARLYRLKKQIDALEQDNFQEDPHANVTWHKKIPKFDDETGDTSQHLSGTLRTSFSRRKKLEHIKKLKKSFSAMLAEEKLVDEPNYFSCQAPPSKFPARRFCAVCGFKAQYVCMRCGARYCSLRCLGVHKDTRYFSCTER</sequence>
<dbReference type="WBParaSite" id="SBAD_0000601501-mRNA-1">
    <property type="protein sequence ID" value="SBAD_0000601501-mRNA-1"/>
    <property type="gene ID" value="SBAD_0000601501"/>
</dbReference>
<dbReference type="GO" id="GO:0005634">
    <property type="term" value="C:nucleus"/>
    <property type="evidence" value="ECO:0007669"/>
    <property type="project" value="UniProtKB-ARBA"/>
</dbReference>
<dbReference type="Gene3D" id="3.30.60.190">
    <property type="match status" value="1"/>
</dbReference>
<evidence type="ECO:0000313" key="6">
    <source>
        <dbReference type="WBParaSite" id="SBAD_0000601501-mRNA-1"/>
    </source>
</evidence>
<protein>
    <submittedName>
        <fullName evidence="6">HIT-type domain-containing protein</fullName>
    </submittedName>
</protein>
<keyword evidence="3" id="KW-0862">Zinc</keyword>
<keyword evidence="2 4" id="KW-0863">Zinc-finger</keyword>
<organism evidence="6">
    <name type="scientific">Soboliphyme baturini</name>
    <dbReference type="NCBI Taxonomy" id="241478"/>
    <lineage>
        <taxon>Eukaryota</taxon>
        <taxon>Metazoa</taxon>
        <taxon>Ecdysozoa</taxon>
        <taxon>Nematoda</taxon>
        <taxon>Enoplea</taxon>
        <taxon>Dorylaimia</taxon>
        <taxon>Dioctophymatida</taxon>
        <taxon>Dioctophymatoidea</taxon>
        <taxon>Soboliphymatidae</taxon>
        <taxon>Soboliphyme</taxon>
    </lineage>
</organism>
<dbReference type="InterPro" id="IPR039723">
    <property type="entry name" value="Vps71/ZNHIT1"/>
</dbReference>
<evidence type="ECO:0000259" key="5">
    <source>
        <dbReference type="PROSITE" id="PS51083"/>
    </source>
</evidence>
<dbReference type="SUPFAM" id="SSF144232">
    <property type="entry name" value="HIT/MYND zinc finger-like"/>
    <property type="match status" value="1"/>
</dbReference>
<dbReference type="InterPro" id="IPR007529">
    <property type="entry name" value="Znf_HIT"/>
</dbReference>
<evidence type="ECO:0000256" key="3">
    <source>
        <dbReference type="ARBA" id="ARBA00022833"/>
    </source>
</evidence>
<name>A0A183IQ88_9BILA</name>
<evidence type="ECO:0000256" key="2">
    <source>
        <dbReference type="ARBA" id="ARBA00022771"/>
    </source>
</evidence>
<evidence type="ECO:0000256" key="1">
    <source>
        <dbReference type="ARBA" id="ARBA00022723"/>
    </source>
</evidence>
<accession>A0A183IQ88</accession>
<keyword evidence="1" id="KW-0479">Metal-binding</keyword>
<dbReference type="GO" id="GO:0006338">
    <property type="term" value="P:chromatin remodeling"/>
    <property type="evidence" value="ECO:0007669"/>
    <property type="project" value="InterPro"/>
</dbReference>
<dbReference type="Pfam" id="PF04438">
    <property type="entry name" value="zf-HIT"/>
    <property type="match status" value="1"/>
</dbReference>
<dbReference type="PANTHER" id="PTHR13093">
    <property type="entry name" value="ZINC FINGER HIT DOMAIN CONTAINING PROTEIN 1"/>
    <property type="match status" value="1"/>
</dbReference>
<reference evidence="6" key="1">
    <citation type="submission" date="2016-06" db="UniProtKB">
        <authorList>
            <consortium name="WormBaseParasite"/>
        </authorList>
    </citation>
    <scope>IDENTIFICATION</scope>
</reference>
<feature type="domain" description="HIT-type" evidence="5">
    <location>
        <begin position="136"/>
        <end position="171"/>
    </location>
</feature>